<keyword evidence="2" id="KW-1185">Reference proteome</keyword>
<protein>
    <submittedName>
        <fullName evidence="1">Uncharacterized protein</fullName>
    </submittedName>
</protein>
<organism evidence="1 2">
    <name type="scientific">Penicillium chrysogenum</name>
    <name type="common">Penicillium notatum</name>
    <dbReference type="NCBI Taxonomy" id="5076"/>
    <lineage>
        <taxon>Eukaryota</taxon>
        <taxon>Fungi</taxon>
        <taxon>Dikarya</taxon>
        <taxon>Ascomycota</taxon>
        <taxon>Pezizomycotina</taxon>
        <taxon>Eurotiomycetes</taxon>
        <taxon>Eurotiomycetidae</taxon>
        <taxon>Eurotiales</taxon>
        <taxon>Aspergillaceae</taxon>
        <taxon>Penicillium</taxon>
        <taxon>Penicillium chrysogenum species complex</taxon>
    </lineage>
</organism>
<evidence type="ECO:0000313" key="2">
    <source>
        <dbReference type="Proteomes" id="UP001220256"/>
    </source>
</evidence>
<sequence length="108" mass="11710">MPGHSAVVGVRLGFMDDRLGLGAPVIAPADVTRTDASGHTAYQVVASFRGSKVVSTVPVLYGEVLDFPISSQEKHWYLMFLCVKILGLKRCNLDEFASTCLLVVRILS</sequence>
<name>A0ABQ8WIA6_PENCH</name>
<proteinExistence type="predicted"/>
<evidence type="ECO:0000313" key="1">
    <source>
        <dbReference type="EMBL" id="KAJ5269733.1"/>
    </source>
</evidence>
<accession>A0ABQ8WIA6</accession>
<reference evidence="1 2" key="1">
    <citation type="journal article" date="2023" name="IMA Fungus">
        <title>Comparative genomic study of the Penicillium genus elucidates a diverse pangenome and 15 lateral gene transfer events.</title>
        <authorList>
            <person name="Petersen C."/>
            <person name="Sorensen T."/>
            <person name="Nielsen M.R."/>
            <person name="Sondergaard T.E."/>
            <person name="Sorensen J.L."/>
            <person name="Fitzpatrick D.A."/>
            <person name="Frisvad J.C."/>
            <person name="Nielsen K.L."/>
        </authorList>
    </citation>
    <scope>NUCLEOTIDE SEQUENCE [LARGE SCALE GENOMIC DNA]</scope>
    <source>
        <strain evidence="1 2">IBT 3361</strain>
    </source>
</reference>
<dbReference type="EMBL" id="JAPVEB010000003">
    <property type="protein sequence ID" value="KAJ5269733.1"/>
    <property type="molecule type" value="Genomic_DNA"/>
</dbReference>
<gene>
    <name evidence="1" type="ORF">N7505_005491</name>
</gene>
<comment type="caution">
    <text evidence="1">The sequence shown here is derived from an EMBL/GenBank/DDBJ whole genome shotgun (WGS) entry which is preliminary data.</text>
</comment>
<dbReference type="Proteomes" id="UP001220256">
    <property type="component" value="Unassembled WGS sequence"/>
</dbReference>